<evidence type="ECO:0000256" key="9">
    <source>
        <dbReference type="SAM" id="Phobius"/>
    </source>
</evidence>
<evidence type="ECO:0000256" key="8">
    <source>
        <dbReference type="ARBA" id="ARBA00023136"/>
    </source>
</evidence>
<dbReference type="SUPFAM" id="SSF90123">
    <property type="entry name" value="ABC transporter transmembrane region"/>
    <property type="match status" value="1"/>
</dbReference>
<feature type="domain" description="ABC transmembrane type-1" evidence="11">
    <location>
        <begin position="162"/>
        <end position="444"/>
    </location>
</feature>
<keyword evidence="8 9" id="KW-0472">Membrane</keyword>
<feature type="domain" description="Peptidase C39" evidence="12">
    <location>
        <begin position="3"/>
        <end position="131"/>
    </location>
</feature>
<dbReference type="PROSITE" id="PS00211">
    <property type="entry name" value="ABC_TRANSPORTER_1"/>
    <property type="match status" value="1"/>
</dbReference>
<dbReference type="PROSITE" id="PS50929">
    <property type="entry name" value="ABC_TM1F"/>
    <property type="match status" value="1"/>
</dbReference>
<name>A0AAC8W474_9PROT</name>
<keyword evidence="2" id="KW-0813">Transport</keyword>
<evidence type="ECO:0000256" key="5">
    <source>
        <dbReference type="ARBA" id="ARBA00022741"/>
    </source>
</evidence>
<evidence type="ECO:0000256" key="1">
    <source>
        <dbReference type="ARBA" id="ARBA00004651"/>
    </source>
</evidence>
<dbReference type="InterPro" id="IPR017871">
    <property type="entry name" value="ABC_transporter-like_CS"/>
</dbReference>
<dbReference type="GO" id="GO:0140359">
    <property type="term" value="F:ABC-type transporter activity"/>
    <property type="evidence" value="ECO:0007669"/>
    <property type="project" value="InterPro"/>
</dbReference>
<dbReference type="InterPro" id="IPR036640">
    <property type="entry name" value="ABC1_TM_sf"/>
</dbReference>
<reference evidence="14" key="1">
    <citation type="submission" date="2015-08" db="EMBL/GenBank/DDBJ databases">
        <title>Complete Genome Sequence of Azospirillum thiophilum BV-S.</title>
        <authorList>
            <person name="Fomenkov A."/>
            <person name="Vincze T."/>
            <person name="Grabovich M."/>
            <person name="Dubinina G."/>
            <person name="Orlova M."/>
            <person name="Belousova E."/>
            <person name="Roberts R.J."/>
        </authorList>
    </citation>
    <scope>NUCLEOTIDE SEQUENCE [LARGE SCALE GENOMIC DNA]</scope>
    <source>
        <strain evidence="14">BV-S</strain>
    </source>
</reference>
<dbReference type="InterPro" id="IPR011527">
    <property type="entry name" value="ABC1_TM_dom"/>
</dbReference>
<evidence type="ECO:0000256" key="4">
    <source>
        <dbReference type="ARBA" id="ARBA00022692"/>
    </source>
</evidence>
<keyword evidence="5" id="KW-0547">Nucleotide-binding</keyword>
<dbReference type="EMBL" id="CP012405">
    <property type="protein sequence ID" value="ALG74717.1"/>
    <property type="molecule type" value="Genomic_DNA"/>
</dbReference>
<dbReference type="Gene3D" id="3.90.70.10">
    <property type="entry name" value="Cysteine proteinases"/>
    <property type="match status" value="1"/>
</dbReference>
<protein>
    <submittedName>
        <fullName evidence="13">Peptidase C39</fullName>
    </submittedName>
</protein>
<evidence type="ECO:0000259" key="12">
    <source>
        <dbReference type="PROSITE" id="PS50990"/>
    </source>
</evidence>
<dbReference type="AlphaFoldDB" id="A0AAC8W474"/>
<dbReference type="InterPro" id="IPR003593">
    <property type="entry name" value="AAA+_ATPase"/>
</dbReference>
<evidence type="ECO:0000256" key="6">
    <source>
        <dbReference type="ARBA" id="ARBA00022840"/>
    </source>
</evidence>
<dbReference type="InterPro" id="IPR003439">
    <property type="entry name" value="ABC_transporter-like_ATP-bd"/>
</dbReference>
<dbReference type="PANTHER" id="PTHR24221">
    <property type="entry name" value="ATP-BINDING CASSETTE SUB-FAMILY B"/>
    <property type="match status" value="1"/>
</dbReference>
<feature type="transmembrane region" description="Helical" evidence="9">
    <location>
        <begin position="275"/>
        <end position="293"/>
    </location>
</feature>
<dbReference type="GO" id="GO:0008233">
    <property type="term" value="F:peptidase activity"/>
    <property type="evidence" value="ECO:0007669"/>
    <property type="project" value="InterPro"/>
</dbReference>
<evidence type="ECO:0000256" key="7">
    <source>
        <dbReference type="ARBA" id="ARBA00022989"/>
    </source>
</evidence>
<dbReference type="InterPro" id="IPR027417">
    <property type="entry name" value="P-loop_NTPase"/>
</dbReference>
<evidence type="ECO:0000313" key="13">
    <source>
        <dbReference type="EMBL" id="ALG74717.1"/>
    </source>
</evidence>
<keyword evidence="4 9" id="KW-0812">Transmembrane</keyword>
<dbReference type="CDD" id="cd02259">
    <property type="entry name" value="Peptidase_C39_like"/>
    <property type="match status" value="1"/>
</dbReference>
<gene>
    <name evidence="13" type="ORF">AL072_27510</name>
</gene>
<dbReference type="Gene3D" id="3.40.50.300">
    <property type="entry name" value="P-loop containing nucleotide triphosphate hydrolases"/>
    <property type="match status" value="1"/>
</dbReference>
<feature type="transmembrane region" description="Helical" evidence="9">
    <location>
        <begin position="196"/>
        <end position="217"/>
    </location>
</feature>
<feature type="domain" description="ABC transporter" evidence="10">
    <location>
        <begin position="477"/>
        <end position="712"/>
    </location>
</feature>
<proteinExistence type="predicted"/>
<dbReference type="Proteomes" id="UP000069935">
    <property type="component" value="Chromosome 5"/>
</dbReference>
<dbReference type="RefSeq" id="WP_045585603.1">
    <property type="nucleotide sequence ID" value="NZ_CP012405.1"/>
</dbReference>
<dbReference type="GO" id="GO:0006508">
    <property type="term" value="P:proteolysis"/>
    <property type="evidence" value="ECO:0007669"/>
    <property type="project" value="InterPro"/>
</dbReference>
<dbReference type="GO" id="GO:0034040">
    <property type="term" value="F:ATPase-coupled lipid transmembrane transporter activity"/>
    <property type="evidence" value="ECO:0007669"/>
    <property type="project" value="TreeGrafter"/>
</dbReference>
<feature type="transmembrane region" description="Helical" evidence="9">
    <location>
        <begin position="299"/>
        <end position="318"/>
    </location>
</feature>
<dbReference type="PROSITE" id="PS50990">
    <property type="entry name" value="PEPTIDASE_C39"/>
    <property type="match status" value="1"/>
</dbReference>
<dbReference type="GO" id="GO:0005524">
    <property type="term" value="F:ATP binding"/>
    <property type="evidence" value="ECO:0007669"/>
    <property type="project" value="UniProtKB-KW"/>
</dbReference>
<evidence type="ECO:0000259" key="10">
    <source>
        <dbReference type="PROSITE" id="PS50893"/>
    </source>
</evidence>
<dbReference type="SMART" id="SM00382">
    <property type="entry name" value="AAA"/>
    <property type="match status" value="1"/>
</dbReference>
<dbReference type="PANTHER" id="PTHR24221:SF647">
    <property type="entry name" value="BLL6336 PROTEIN"/>
    <property type="match status" value="1"/>
</dbReference>
<evidence type="ECO:0000256" key="2">
    <source>
        <dbReference type="ARBA" id="ARBA00022448"/>
    </source>
</evidence>
<dbReference type="InterPro" id="IPR005074">
    <property type="entry name" value="Peptidase_C39"/>
</dbReference>
<reference evidence="13 14" key="2">
    <citation type="journal article" date="2016" name="Genome Announc.">
        <title>Complete Genome Sequence of a Strain of Azospirillum thiophilum Isolated from a Sulfide Spring.</title>
        <authorList>
            <person name="Fomenkov A."/>
            <person name="Vincze T."/>
            <person name="Grabovich M."/>
            <person name="Anton B.P."/>
            <person name="Dubinina G."/>
            <person name="Orlova M."/>
            <person name="Belousova E."/>
            <person name="Roberts R.J."/>
        </authorList>
    </citation>
    <scope>NUCLEOTIDE SEQUENCE [LARGE SCALE GENOMIC DNA]</scope>
    <source>
        <strain evidence="13 14">BV-S</strain>
    </source>
</reference>
<dbReference type="InterPro" id="IPR039421">
    <property type="entry name" value="Type_1_exporter"/>
</dbReference>
<accession>A0AAC8W474</accession>
<comment type="subcellular location">
    <subcellularLocation>
        <location evidence="1">Cell membrane</location>
        <topology evidence="1">Multi-pass membrane protein</topology>
    </subcellularLocation>
</comment>
<dbReference type="FunFam" id="3.40.50.300:FF:000221">
    <property type="entry name" value="Multidrug ABC transporter ATP-binding protein"/>
    <property type="match status" value="1"/>
</dbReference>
<dbReference type="PROSITE" id="PS50893">
    <property type="entry name" value="ABC_TRANSPORTER_2"/>
    <property type="match status" value="1"/>
</dbReference>
<dbReference type="KEGG" id="ati:AL072_27510"/>
<keyword evidence="14" id="KW-1185">Reference proteome</keyword>
<dbReference type="GO" id="GO:0016887">
    <property type="term" value="F:ATP hydrolysis activity"/>
    <property type="evidence" value="ECO:0007669"/>
    <property type="project" value="InterPro"/>
</dbReference>
<dbReference type="SUPFAM" id="SSF52540">
    <property type="entry name" value="P-loop containing nucleoside triphosphate hydrolases"/>
    <property type="match status" value="1"/>
</dbReference>
<dbReference type="GO" id="GO:0005886">
    <property type="term" value="C:plasma membrane"/>
    <property type="evidence" value="ECO:0007669"/>
    <property type="project" value="UniProtKB-SubCell"/>
</dbReference>
<dbReference type="Pfam" id="PF00664">
    <property type="entry name" value="ABC_membrane"/>
    <property type="match status" value="1"/>
</dbReference>
<evidence type="ECO:0000259" key="11">
    <source>
        <dbReference type="PROSITE" id="PS50929"/>
    </source>
</evidence>
<organism evidence="13 14">
    <name type="scientific">Azospirillum thiophilum</name>
    <dbReference type="NCBI Taxonomy" id="528244"/>
    <lineage>
        <taxon>Bacteria</taxon>
        <taxon>Pseudomonadati</taxon>
        <taxon>Pseudomonadota</taxon>
        <taxon>Alphaproteobacteria</taxon>
        <taxon>Rhodospirillales</taxon>
        <taxon>Azospirillaceae</taxon>
        <taxon>Azospirillum</taxon>
    </lineage>
</organism>
<sequence length="723" mass="79747">MTDVSTAVPSGLMALVQIARVHGIHLAADRLAQDLGGDREPSLPGLARLAEANGLVARKARLRWRHLSGLGRALPLLLRLKDGRAMVLTELRADARPAVAVLRDPVSLEGALVCVDEMRLADVWAGEALFLKRRHHLNDEETAFGFHWLFRQVLREKRIFRAVGLSAVMLGIFALAPPLIYRIIVDKVLVHQRLSTLAVLVGTIGFFLVFDTAFGYLKRHLIARGTARIDARLSLYIVDRLLGLPIDFFERNSTGAVTHRLAQVWRVRQFLTGRLFGTLLDTVTLLVLIPAMVALDPLLSLWVLGLGALMFLIVALYIRPLGRAHRRVVEAEVRKQAFLVEAIHGMRTIKALALERRKKVEWDVRVAEAVRASTAFQELSNQPQTLLQPLEKAIYAGSLCFGSYVAITSGEPVYAGTLVAFAMIASRATAPIVQLASLLQEMQEIRGAVSEISLVVDHPAEEGRGRRGLRPEMRGSIEFVDVSFRYPGAASPALDGVSMTIRPGSIVGIMGRSGSGKTTVTRLLQGLYAQYGGLIRIDGVELREYDLEHLRSSMGVVLQDNFLFHGTIRDTIAAARPDAGPEEIVRAARLAGAEEFIERLPRGYETMIEEGSANLSGGQRQRLAIARALLSDPPILLFDEATSALDPDSEAIVNANLKRIAQGRTLVVISHRLASLVDCDQILVFERGRLCDAGPHEALLERSEIYRHLWFQQNRHLDARVPS</sequence>
<keyword evidence="3" id="KW-1003">Cell membrane</keyword>
<dbReference type="Gene3D" id="1.20.1560.10">
    <property type="entry name" value="ABC transporter type 1, transmembrane domain"/>
    <property type="match status" value="1"/>
</dbReference>
<dbReference type="CDD" id="cd18783">
    <property type="entry name" value="ABC_6TM_PrtD_LapB_HlyB_like"/>
    <property type="match status" value="1"/>
</dbReference>
<evidence type="ECO:0000313" key="14">
    <source>
        <dbReference type="Proteomes" id="UP000069935"/>
    </source>
</evidence>
<dbReference type="Pfam" id="PF00005">
    <property type="entry name" value="ABC_tran"/>
    <property type="match status" value="1"/>
</dbReference>
<keyword evidence="6" id="KW-0067">ATP-binding</keyword>
<keyword evidence="7 9" id="KW-1133">Transmembrane helix</keyword>
<feature type="transmembrane region" description="Helical" evidence="9">
    <location>
        <begin position="159"/>
        <end position="184"/>
    </location>
</feature>
<evidence type="ECO:0000256" key="3">
    <source>
        <dbReference type="ARBA" id="ARBA00022475"/>
    </source>
</evidence>